<sequence length="199" mass="23222">MDHDDLPLLTWRELWEQHLQHNEADRELAERLGIDWASLTLRPEENIRPPTDAAILPACLDLDNGRQVRVNDFRQYDPNAHRLCGGRMHPLLRISKLFEELQAQSGLFDPDLALVLEPEYLIQFMAVLVMRKDYRCWGVMGLLPPITCVLELQGDALDPDETWSTVFVIWFQSHYGISASTLERIRAIEWRRHAQNWTP</sequence>
<evidence type="ECO:0000313" key="2">
    <source>
        <dbReference type="Proteomes" id="UP000604481"/>
    </source>
</evidence>
<proteinExistence type="predicted"/>
<organism evidence="1 2">
    <name type="scientific">Chitinilyticum piscinae</name>
    <dbReference type="NCBI Taxonomy" id="2866724"/>
    <lineage>
        <taxon>Bacteria</taxon>
        <taxon>Pseudomonadati</taxon>
        <taxon>Pseudomonadota</taxon>
        <taxon>Betaproteobacteria</taxon>
        <taxon>Neisseriales</taxon>
        <taxon>Chitinibacteraceae</taxon>
        <taxon>Chitinilyticum</taxon>
    </lineage>
</organism>
<comment type="caution">
    <text evidence="1">The sequence shown here is derived from an EMBL/GenBank/DDBJ whole genome shotgun (WGS) entry which is preliminary data.</text>
</comment>
<dbReference type="AlphaFoldDB" id="A0A8J7KC19"/>
<keyword evidence="2" id="KW-1185">Reference proteome</keyword>
<gene>
    <name evidence="1" type="ORF">INR99_16035</name>
</gene>
<protein>
    <submittedName>
        <fullName evidence="1">Uncharacterized protein</fullName>
    </submittedName>
</protein>
<evidence type="ECO:0000313" key="1">
    <source>
        <dbReference type="EMBL" id="MBE9610849.1"/>
    </source>
</evidence>
<dbReference type="EMBL" id="JADFUA010000014">
    <property type="protein sequence ID" value="MBE9610849.1"/>
    <property type="molecule type" value="Genomic_DNA"/>
</dbReference>
<accession>A0A8J7KC19</accession>
<dbReference type="RefSeq" id="WP_194117396.1">
    <property type="nucleotide sequence ID" value="NZ_JADFUA010000014.1"/>
</dbReference>
<name>A0A8J7KC19_9NEIS</name>
<dbReference type="Proteomes" id="UP000604481">
    <property type="component" value="Unassembled WGS sequence"/>
</dbReference>
<reference evidence="1 2" key="1">
    <citation type="submission" date="2020-10" db="EMBL/GenBank/DDBJ databases">
        <title>The genome sequence of Chitinilyticum litopenaei 4Y14.</title>
        <authorList>
            <person name="Liu Y."/>
        </authorList>
    </citation>
    <scope>NUCLEOTIDE SEQUENCE [LARGE SCALE GENOMIC DNA]</scope>
    <source>
        <strain evidence="1 2">4Y14</strain>
    </source>
</reference>